<comment type="caution">
    <text evidence="2">The sequence shown here is derived from an EMBL/GenBank/DDBJ whole genome shotgun (WGS) entry which is preliminary data.</text>
</comment>
<reference evidence="2" key="1">
    <citation type="submission" date="2019-12" db="EMBL/GenBank/DDBJ databases">
        <title>Genome sequence of Babesia ovis.</title>
        <authorList>
            <person name="Yamagishi J."/>
            <person name="Sevinc F."/>
            <person name="Xuan X."/>
        </authorList>
    </citation>
    <scope>NUCLEOTIDE SEQUENCE</scope>
    <source>
        <strain evidence="2">Selcuk</strain>
    </source>
</reference>
<evidence type="ECO:0000256" key="1">
    <source>
        <dbReference type="SAM" id="MobiDB-lite"/>
    </source>
</evidence>
<protein>
    <submittedName>
        <fullName evidence="2">SF3A3 splicing factor subunit 3, putative</fullName>
    </submittedName>
</protein>
<accession>A0A9W5T899</accession>
<organism evidence="2 3">
    <name type="scientific">Babesia ovis</name>
    <dbReference type="NCBI Taxonomy" id="5869"/>
    <lineage>
        <taxon>Eukaryota</taxon>
        <taxon>Sar</taxon>
        <taxon>Alveolata</taxon>
        <taxon>Apicomplexa</taxon>
        <taxon>Aconoidasida</taxon>
        <taxon>Piroplasmida</taxon>
        <taxon>Babesiidae</taxon>
        <taxon>Babesia</taxon>
    </lineage>
</organism>
<gene>
    <name evidence="2" type="ORF">BaOVIS_002050</name>
</gene>
<proteinExistence type="predicted"/>
<feature type="region of interest" description="Disordered" evidence="1">
    <location>
        <begin position="1044"/>
        <end position="1070"/>
    </location>
</feature>
<feature type="region of interest" description="Disordered" evidence="1">
    <location>
        <begin position="1"/>
        <end position="97"/>
    </location>
</feature>
<keyword evidence="3" id="KW-1185">Reference proteome</keyword>
<dbReference type="Proteomes" id="UP001057455">
    <property type="component" value="Unassembled WGS sequence"/>
</dbReference>
<evidence type="ECO:0000313" key="3">
    <source>
        <dbReference type="Proteomes" id="UP001057455"/>
    </source>
</evidence>
<dbReference type="OrthoDB" id="2021145at2759"/>
<dbReference type="EMBL" id="BLIY01000003">
    <property type="protein sequence ID" value="GFE52801.1"/>
    <property type="molecule type" value="Genomic_DNA"/>
</dbReference>
<evidence type="ECO:0000313" key="2">
    <source>
        <dbReference type="EMBL" id="GFE52801.1"/>
    </source>
</evidence>
<name>A0A9W5T899_BABOV</name>
<feature type="region of interest" description="Disordered" evidence="1">
    <location>
        <begin position="178"/>
        <end position="221"/>
    </location>
</feature>
<sequence length="1645" mass="185089">MRGRGNSSGRGQSRGRGVQQVGRRHQIPPKAYPPNSAANPQPPAQFTNVLVMPPQHRFNGSPSQMRHAPSAGPPPPFRLSPRTTSRRPPGNFGKHPSVPIHSMYGSDGMIKLPMPSPNHPPFPKAMPYGGRMPQGSGSRPMSLYERSLPKDHPGMQSFHGMVPPMMMGQFMPIYSMPRGPGGAEQESTSMHHPGSGSTWKRGNSPKSRRTMGTRGSDETHTRRPMALDRLVDSTKVHAKLDIMVHMLSRIEKAMDSIRIAIPSIFRVRNNFKLRREEEKMIATVDEVFRYLLLVHLSSYHKLYPPFEIQKAADTMLRGKEPLIQFVGSKGNIAVVDIPGLHSVVSRQPLNYNPEWFVVRWEDPYGESSGVSGVNKRPFYVRSFVKPMVDGRKRAVFLKSINVSMFEEHMDMVTLMCKKSSASRDAMLRAIGYYAICCEDDPFINLATSILPEMEAEIQVQFYRQIAELLDTTKYRLGSIYLERYYERILPMCLAVQDPAAWSPTIKMLMNSVDSLRLGSKNSSSATTLLRTLKSWCNVFVRCEETCLDVFNKCIQLVLQAGDDSRIVVRGAAADLAVQIWLNAKGKEAVVKKIGYETIRILGCISGVQSIKFNIWSDLLSPESSGDDNAVEGPPQLERLLSRVGHYDAVVQSLPSEEAGFVSSMLTAEPSILGNLMNWYLLRYCKITKTVLALEKIATVIRFALMAYPRLAKTSATQINGNVGTFCCWMLNIAVGCSVGSGCLELANVKMALFVDWLFFNYQYNARIIRLCLGPQATSQCDLVLQNMHICRRLFVKEIAKCIYTIKRPDIPDDNEHLCKINVLFGTNAVLMFAYNTAVDTFKRLVDYMLNAIIHYHSEVGVVAIDTISAIFVVSVMELKTTEHTLLTLQRALRSTMLGRMCSVLDISLEGIIVHIAHVDDMETQYMLQPKSALEPIQERYTMVTSIADKRRNMCYDETLKMLLLQCYGMILEYVINYECLNAIYHGNHLTSDTLQANHEIQLLEHMQCPKLYTNITIVNSEIDPNLLEDDLEDTTEMEKISDIASDISDSESGNSLSDISSDECGPETTPPAYPQDDAIEEGQILVEPGQHKDTTVDVEMTDERLNISPAELRQLVQDFVHTSMDNCLKDSSQDLLYSYLKLSMIAEGPPDYKLVVDHKEDLSIALKWAHPNSVVTDEAKTYRAANAIDVVVSYLLETALQCLQDDASKGASVDSILFKEWVVHIFNVFVRLFISLYLAGNMAIVWELIYYIAAVSIVIEQKASHKQMGTDVSVVLRKKRLIATTLLSNTIDALTQIQSIDQDAVISKVLSHVIRRTLTQTNTEMATMINRLMPIRYTLEILFKNCFEHLGKLPSIVGIMVQITPVAALNVLIPVEKESHFNVFKEPWLMQGKTAGYIKALLSGTGNPLRIRQFFILWQIICRMYEMAFGTQNMRPTLKQNRSFLKITSNQVTPKNIARLPYVTEGDICDKTMDKKSIVCFLGTSNNRRSSFMTYQKGYTFVNDLFINEHLHTISGGILDALNLGDVSMMQIALFSAYPILVHSVPPKEVVRDITDCVGIIWSKKRDRHSLPVQYIREMFVALLSSWLTRFPELLASYDHGLDQLPDAVEMLGVKYTSGRNMQFAFNGTIIKVPLEHLLALKMSL</sequence>
<feature type="compositionally biased region" description="Polar residues" evidence="1">
    <location>
        <begin position="185"/>
        <end position="205"/>
    </location>
</feature>
<feature type="compositionally biased region" description="Gly residues" evidence="1">
    <location>
        <begin position="1"/>
        <end position="14"/>
    </location>
</feature>
<feature type="compositionally biased region" description="Low complexity" evidence="1">
    <location>
        <begin position="79"/>
        <end position="90"/>
    </location>
</feature>